<evidence type="ECO:0000313" key="3">
    <source>
        <dbReference type="Proteomes" id="UP000789405"/>
    </source>
</evidence>
<organism evidence="2 3">
    <name type="scientific">Dentiscutata erythropus</name>
    <dbReference type="NCBI Taxonomy" id="1348616"/>
    <lineage>
        <taxon>Eukaryota</taxon>
        <taxon>Fungi</taxon>
        <taxon>Fungi incertae sedis</taxon>
        <taxon>Mucoromycota</taxon>
        <taxon>Glomeromycotina</taxon>
        <taxon>Glomeromycetes</taxon>
        <taxon>Diversisporales</taxon>
        <taxon>Gigasporaceae</taxon>
        <taxon>Dentiscutata</taxon>
    </lineage>
</organism>
<proteinExistence type="predicted"/>
<dbReference type="AlphaFoldDB" id="A0A9N9IP32"/>
<keyword evidence="3" id="KW-1185">Reference proteome</keyword>
<gene>
    <name evidence="2" type="ORF">DERYTH_LOCUS16099</name>
</gene>
<name>A0A9N9IP32_9GLOM</name>
<reference evidence="2" key="1">
    <citation type="submission" date="2021-06" db="EMBL/GenBank/DDBJ databases">
        <authorList>
            <person name="Kallberg Y."/>
            <person name="Tangrot J."/>
            <person name="Rosling A."/>
        </authorList>
    </citation>
    <scope>NUCLEOTIDE SEQUENCE</scope>
    <source>
        <strain evidence="2">MA453B</strain>
    </source>
</reference>
<evidence type="ECO:0000256" key="1">
    <source>
        <dbReference type="SAM" id="Coils"/>
    </source>
</evidence>
<comment type="caution">
    <text evidence="2">The sequence shown here is derived from an EMBL/GenBank/DDBJ whole genome shotgun (WGS) entry which is preliminary data.</text>
</comment>
<dbReference type="OrthoDB" id="10531193at2759"/>
<dbReference type="EMBL" id="CAJVPY010013688">
    <property type="protein sequence ID" value="CAG8742112.1"/>
    <property type="molecule type" value="Genomic_DNA"/>
</dbReference>
<protein>
    <submittedName>
        <fullName evidence="2">10731_t:CDS:1</fullName>
    </submittedName>
</protein>
<evidence type="ECO:0000313" key="2">
    <source>
        <dbReference type="EMBL" id="CAG8742112.1"/>
    </source>
</evidence>
<sequence length="142" mass="16308">DHQGELISTYLQKKAQDFINDSLYRLDNNNNTLKLQNKNLQQENKHLTKYKAIAAICRTNQIQPAQFQRVASKLFKINNKEYSTKFVKLATDISNMGQTSIRATNNEVAALSCNQNCPTNTCFRFFDYGIMVDESTRGEMKT</sequence>
<accession>A0A9N9IP32</accession>
<dbReference type="Proteomes" id="UP000789405">
    <property type="component" value="Unassembled WGS sequence"/>
</dbReference>
<feature type="non-terminal residue" evidence="2">
    <location>
        <position position="142"/>
    </location>
</feature>
<feature type="coiled-coil region" evidence="1">
    <location>
        <begin position="23"/>
        <end position="50"/>
    </location>
</feature>
<keyword evidence="1" id="KW-0175">Coiled coil</keyword>